<evidence type="ECO:0000256" key="5">
    <source>
        <dbReference type="ARBA" id="ARBA00022692"/>
    </source>
</evidence>
<dbReference type="Proteomes" id="UP000297776">
    <property type="component" value="Unassembled WGS sequence"/>
</dbReference>
<feature type="transmembrane region" description="Helical" evidence="8">
    <location>
        <begin position="126"/>
        <end position="150"/>
    </location>
</feature>
<keyword evidence="3" id="KW-0813">Transport</keyword>
<comment type="subcellular location">
    <subcellularLocation>
        <location evidence="1">Cell membrane</location>
        <topology evidence="1">Multi-pass membrane protein</topology>
    </subcellularLocation>
</comment>
<dbReference type="GO" id="GO:0015104">
    <property type="term" value="F:antimonite transmembrane transporter activity"/>
    <property type="evidence" value="ECO:0007669"/>
    <property type="project" value="TreeGrafter"/>
</dbReference>
<dbReference type="GO" id="GO:0015105">
    <property type="term" value="F:arsenite transmembrane transporter activity"/>
    <property type="evidence" value="ECO:0007669"/>
    <property type="project" value="TreeGrafter"/>
</dbReference>
<dbReference type="Pfam" id="PF01758">
    <property type="entry name" value="SBF"/>
    <property type="match status" value="1"/>
</dbReference>
<evidence type="ECO:0000256" key="6">
    <source>
        <dbReference type="ARBA" id="ARBA00022989"/>
    </source>
</evidence>
<dbReference type="RefSeq" id="WP_134381811.1">
    <property type="nucleotide sequence ID" value="NZ_SORX01000006.1"/>
</dbReference>
<dbReference type="GO" id="GO:0015297">
    <property type="term" value="F:antiporter activity"/>
    <property type="evidence" value="ECO:0007669"/>
    <property type="project" value="InterPro"/>
</dbReference>
<feature type="transmembrane region" description="Helical" evidence="8">
    <location>
        <begin position="95"/>
        <end position="114"/>
    </location>
</feature>
<feature type="transmembrane region" description="Helical" evidence="8">
    <location>
        <begin position="218"/>
        <end position="239"/>
    </location>
</feature>
<dbReference type="GO" id="GO:0005886">
    <property type="term" value="C:plasma membrane"/>
    <property type="evidence" value="ECO:0007669"/>
    <property type="project" value="UniProtKB-SubCell"/>
</dbReference>
<keyword evidence="7 8" id="KW-0472">Membrane</keyword>
<reference evidence="9 10" key="1">
    <citation type="submission" date="2019-03" db="EMBL/GenBank/DDBJ databases">
        <authorList>
            <person name="Yang Y."/>
        </authorList>
    </citation>
    <scope>NUCLEOTIDE SEQUENCE [LARGE SCALE GENOMIC DNA]</scope>
    <source>
        <strain evidence="9 10">ASL-1</strain>
    </source>
</reference>
<dbReference type="InterPro" id="IPR002657">
    <property type="entry name" value="BilAc:Na_symport/Acr3"/>
</dbReference>
<proteinExistence type="inferred from homology"/>
<comment type="similarity">
    <text evidence="2">Belongs to the arsenical resistance-3 (ACR3) (TC 2.A.59) family.</text>
</comment>
<evidence type="ECO:0000256" key="3">
    <source>
        <dbReference type="ARBA" id="ARBA00022448"/>
    </source>
</evidence>
<name>A0A4Y8LIU1_9BACL</name>
<gene>
    <name evidence="9" type="ORF">E2626_10955</name>
</gene>
<dbReference type="PANTHER" id="PTHR43057">
    <property type="entry name" value="ARSENITE EFFLUX TRANSPORTER"/>
    <property type="match status" value="1"/>
</dbReference>
<evidence type="ECO:0000256" key="2">
    <source>
        <dbReference type="ARBA" id="ARBA00010110"/>
    </source>
</evidence>
<evidence type="ECO:0000313" key="9">
    <source>
        <dbReference type="EMBL" id="TFE00491.1"/>
    </source>
</evidence>
<feature type="transmembrane region" description="Helical" evidence="8">
    <location>
        <begin position="35"/>
        <end position="53"/>
    </location>
</feature>
<dbReference type="InterPro" id="IPR038770">
    <property type="entry name" value="Na+/solute_symporter_sf"/>
</dbReference>
<keyword evidence="6 8" id="KW-1133">Transmembrane helix</keyword>
<comment type="caution">
    <text evidence="9">The sequence shown here is derived from an EMBL/GenBank/DDBJ whole genome shotgun (WGS) entry which is preliminary data.</text>
</comment>
<protein>
    <submittedName>
        <fullName evidence="9">Arsenic resistance protein</fullName>
    </submittedName>
</protein>
<organism evidence="9 10">
    <name type="scientific">Jeotgalibacillus salarius</name>
    <dbReference type="NCBI Taxonomy" id="546023"/>
    <lineage>
        <taxon>Bacteria</taxon>
        <taxon>Bacillati</taxon>
        <taxon>Bacillota</taxon>
        <taxon>Bacilli</taxon>
        <taxon>Bacillales</taxon>
        <taxon>Caryophanaceae</taxon>
        <taxon>Jeotgalibacillus</taxon>
    </lineage>
</organism>
<dbReference type="EMBL" id="SORX01000006">
    <property type="protein sequence ID" value="TFE00491.1"/>
    <property type="molecule type" value="Genomic_DNA"/>
</dbReference>
<dbReference type="InterPro" id="IPR004706">
    <property type="entry name" value="Arsenical-R_Acr3"/>
</dbReference>
<feature type="transmembrane region" description="Helical" evidence="8">
    <location>
        <begin position="65"/>
        <end position="89"/>
    </location>
</feature>
<keyword evidence="4" id="KW-1003">Cell membrane</keyword>
<dbReference type="OrthoDB" id="3254016at2"/>
<evidence type="ECO:0000313" key="10">
    <source>
        <dbReference type="Proteomes" id="UP000297776"/>
    </source>
</evidence>
<evidence type="ECO:0000256" key="8">
    <source>
        <dbReference type="SAM" id="Phobius"/>
    </source>
</evidence>
<dbReference type="Gene3D" id="1.20.1530.20">
    <property type="match status" value="1"/>
</dbReference>
<accession>A0A4Y8LIU1</accession>
<sequence>MSQFEKLYSFFIIGAVALGLLLSQSTEISPYTEKAILPLLAFMIYITFLQIPFKDLKASFQNKTFSLASLLINFVWTPVFAWLLTMVFLPDQPALAIGLMMLLVTPCTDWYLIFTGIAKGNTALATAILPLNLILQIILLPVYLFIFFGASETVDAAYLAEGVLWVLIIPFVMAQLTMVLVKKKSLLSSSTVQNLPTVLLLLAIIAMFAAQGNSLFEHAGILVNILPALVIFFIVNFFISQKTGRLCKLPAKDRVSLTMTTMARNSPLALAIAVAAFPSEPLIALTLVIGPLIELPVLALITKVLLKLSSRN</sequence>
<feature type="transmembrane region" description="Helical" evidence="8">
    <location>
        <begin position="193"/>
        <end position="212"/>
    </location>
</feature>
<evidence type="ECO:0000256" key="4">
    <source>
        <dbReference type="ARBA" id="ARBA00022475"/>
    </source>
</evidence>
<feature type="transmembrane region" description="Helical" evidence="8">
    <location>
        <begin position="162"/>
        <end position="181"/>
    </location>
</feature>
<keyword evidence="5 8" id="KW-0812">Transmembrane</keyword>
<dbReference type="AlphaFoldDB" id="A0A4Y8LIU1"/>
<evidence type="ECO:0000256" key="7">
    <source>
        <dbReference type="ARBA" id="ARBA00023136"/>
    </source>
</evidence>
<evidence type="ECO:0000256" key="1">
    <source>
        <dbReference type="ARBA" id="ARBA00004651"/>
    </source>
</evidence>
<dbReference type="PANTHER" id="PTHR43057:SF1">
    <property type="entry name" value="ARSENICAL-RESISTANCE PROTEIN 3"/>
    <property type="match status" value="1"/>
</dbReference>
<keyword evidence="10" id="KW-1185">Reference proteome</keyword>